<dbReference type="PANTHER" id="PTHR46306:SF1">
    <property type="entry name" value="BTB_POZ DOMAIN-CONTAINING PROTEIN 9"/>
    <property type="match status" value="1"/>
</dbReference>
<dbReference type="SUPFAM" id="SSF54695">
    <property type="entry name" value="POZ domain"/>
    <property type="match status" value="1"/>
</dbReference>
<dbReference type="Gene3D" id="3.30.710.10">
    <property type="entry name" value="Potassium Channel Kv1.1, Chain A"/>
    <property type="match status" value="1"/>
</dbReference>
<feature type="domain" description="BTB" evidence="2">
    <location>
        <begin position="33"/>
        <end position="92"/>
    </location>
</feature>
<proteinExistence type="predicted"/>
<name>A0A8D8LE56_9HEMI</name>
<dbReference type="InterPro" id="IPR000210">
    <property type="entry name" value="BTB/POZ_dom"/>
</dbReference>
<dbReference type="PROSITE" id="PS50097">
    <property type="entry name" value="BTB"/>
    <property type="match status" value="1"/>
</dbReference>
<evidence type="ECO:0000259" key="2">
    <source>
        <dbReference type="PROSITE" id="PS50097"/>
    </source>
</evidence>
<dbReference type="InterPro" id="IPR011705">
    <property type="entry name" value="BACK"/>
</dbReference>
<dbReference type="EMBL" id="HBUF01007952">
    <property type="protein sequence ID" value="CAG6607438.1"/>
    <property type="molecule type" value="Transcribed_RNA"/>
</dbReference>
<reference evidence="3" key="1">
    <citation type="submission" date="2021-05" db="EMBL/GenBank/DDBJ databases">
        <authorList>
            <person name="Alioto T."/>
            <person name="Alioto T."/>
            <person name="Gomez Garrido J."/>
        </authorList>
    </citation>
    <scope>NUCLEOTIDE SEQUENCE</scope>
</reference>
<evidence type="ECO:0000313" key="3">
    <source>
        <dbReference type="EMBL" id="CAG6607436.1"/>
    </source>
</evidence>
<dbReference type="Pfam" id="PF00651">
    <property type="entry name" value="BTB"/>
    <property type="match status" value="1"/>
</dbReference>
<dbReference type="EMBL" id="HBUF01007950">
    <property type="protein sequence ID" value="CAG6607436.1"/>
    <property type="molecule type" value="Transcribed_RNA"/>
</dbReference>
<dbReference type="SMART" id="SM00225">
    <property type="entry name" value="BTB"/>
    <property type="match status" value="1"/>
</dbReference>
<dbReference type="InterPro" id="IPR052407">
    <property type="entry name" value="BTB_POZ_domain_cont_9"/>
</dbReference>
<feature type="region of interest" description="Disordered" evidence="1">
    <location>
        <begin position="438"/>
        <end position="457"/>
    </location>
</feature>
<organism evidence="3">
    <name type="scientific">Cacopsylla melanoneura</name>
    <dbReference type="NCBI Taxonomy" id="428564"/>
    <lineage>
        <taxon>Eukaryota</taxon>
        <taxon>Metazoa</taxon>
        <taxon>Ecdysozoa</taxon>
        <taxon>Arthropoda</taxon>
        <taxon>Hexapoda</taxon>
        <taxon>Insecta</taxon>
        <taxon>Pterygota</taxon>
        <taxon>Neoptera</taxon>
        <taxon>Paraneoptera</taxon>
        <taxon>Hemiptera</taxon>
        <taxon>Sternorrhyncha</taxon>
        <taxon>Psylloidea</taxon>
        <taxon>Psyllidae</taxon>
        <taxon>Psyllinae</taxon>
        <taxon>Cacopsylla</taxon>
    </lineage>
</organism>
<dbReference type="InterPro" id="IPR011333">
    <property type="entry name" value="SKP1/BTB/POZ_sf"/>
</dbReference>
<dbReference type="Gene3D" id="1.25.40.420">
    <property type="match status" value="1"/>
</dbReference>
<accession>A0A8D8LE56</accession>
<dbReference type="GO" id="GO:0005737">
    <property type="term" value="C:cytoplasm"/>
    <property type="evidence" value="ECO:0007669"/>
    <property type="project" value="TreeGrafter"/>
</dbReference>
<dbReference type="Pfam" id="PF07707">
    <property type="entry name" value="BACK"/>
    <property type="match status" value="1"/>
</dbReference>
<sequence>MENSNQQEQFPSFNLDYRENDILKTMYNNEEFCDMVFIVDSTRIPVNRAVMAASSVVFRAMLLGSFQDSRSKEIPIPDVQKQNFVFFIKYIYGFGINEVPSTMNFFVDLLKLSDRYGFPRLHEGLRCYLTKLSVPKKFDVHFVDLMNTAFKFHITSLYDRLKQEVLQSKEITENFLSQEVFAKLSYRVLLDLIKSDYLFAKELHILYAVLKWMASNNYDNHASIVNNLLSEIREKEVVLNFNTYPEMEHLFKKYGPSLKILRNNKYSNISKPRKQQRIVRFTMICENMTAFITGTSPCTWVTTCQNDKFTFQVSWRKSNNLFPQGNHGNQLIFKLWQEKQIQIPSSQRHIKYGSLIRSSDLVQKDEIIVPWETKCNLDSPIISNYTQPDGSIIGKGGLVHEGKLSDTKRLFKCRNLFKNDSIEIEVVIEYVDEKVNHKRQRMGTDTPSSSMPKHLRP</sequence>
<dbReference type="AlphaFoldDB" id="A0A8D8LE56"/>
<dbReference type="PANTHER" id="PTHR46306">
    <property type="entry name" value="BTB/POZ DOMAIN-CONTAINING PROTEIN 9"/>
    <property type="match status" value="1"/>
</dbReference>
<evidence type="ECO:0000256" key="1">
    <source>
        <dbReference type="SAM" id="MobiDB-lite"/>
    </source>
</evidence>
<protein>
    <submittedName>
        <fullName evidence="3">BTB/POZ domain-containing protein 9</fullName>
    </submittedName>
</protein>